<evidence type="ECO:0000256" key="4">
    <source>
        <dbReference type="ARBA" id="ARBA00022553"/>
    </source>
</evidence>
<evidence type="ECO:0000259" key="14">
    <source>
        <dbReference type="PROSITE" id="PS50109"/>
    </source>
</evidence>
<dbReference type="SUPFAM" id="SSF52172">
    <property type="entry name" value="CheY-like"/>
    <property type="match status" value="1"/>
</dbReference>
<dbReference type="Pfam" id="PF00072">
    <property type="entry name" value="Response_reg"/>
    <property type="match status" value="1"/>
</dbReference>
<comment type="catalytic activity">
    <reaction evidence="1">
        <text>ATP + protein L-histidine = ADP + protein N-phospho-L-histidine.</text>
        <dbReference type="EC" id="2.7.13.3"/>
    </reaction>
</comment>
<dbReference type="PROSITE" id="PS50110">
    <property type="entry name" value="RESPONSE_REGULATORY"/>
    <property type="match status" value="1"/>
</dbReference>
<dbReference type="SMART" id="SM00388">
    <property type="entry name" value="HisKA"/>
    <property type="match status" value="1"/>
</dbReference>
<dbReference type="InterPro" id="IPR004358">
    <property type="entry name" value="Sig_transdc_His_kin-like_C"/>
</dbReference>
<dbReference type="AlphaFoldDB" id="A0A8J7IRG4"/>
<evidence type="ECO:0000256" key="10">
    <source>
        <dbReference type="ARBA" id="ARBA00022989"/>
    </source>
</evidence>
<dbReference type="CDD" id="cd16922">
    <property type="entry name" value="HATPase_EvgS-ArcB-TorS-like"/>
    <property type="match status" value="1"/>
</dbReference>
<dbReference type="InterPro" id="IPR036097">
    <property type="entry name" value="HisK_dim/P_sf"/>
</dbReference>
<evidence type="ECO:0000256" key="3">
    <source>
        <dbReference type="ARBA" id="ARBA00012438"/>
    </source>
</evidence>
<dbReference type="FunFam" id="1.10.287.130:FF:000004">
    <property type="entry name" value="Ethylene receptor 1"/>
    <property type="match status" value="1"/>
</dbReference>
<keyword evidence="7" id="KW-0547">Nucleotide-binding</keyword>
<evidence type="ECO:0000259" key="16">
    <source>
        <dbReference type="PROSITE" id="PS50839"/>
    </source>
</evidence>
<dbReference type="CDD" id="cd17546">
    <property type="entry name" value="REC_hyHK_CKI1_RcsC-like"/>
    <property type="match status" value="1"/>
</dbReference>
<dbReference type="InterPro" id="IPR005467">
    <property type="entry name" value="His_kinase_dom"/>
</dbReference>
<dbReference type="InterPro" id="IPR011006">
    <property type="entry name" value="CheY-like_superfamily"/>
</dbReference>
<dbReference type="SUPFAM" id="SSF47384">
    <property type="entry name" value="Homodimeric domain of signal transducing histidine kinase"/>
    <property type="match status" value="1"/>
</dbReference>
<evidence type="ECO:0000256" key="1">
    <source>
        <dbReference type="ARBA" id="ARBA00000085"/>
    </source>
</evidence>
<proteinExistence type="predicted"/>
<feature type="modified residue" description="4-aspartylphosphate" evidence="12">
    <location>
        <position position="614"/>
    </location>
</feature>
<accession>A0A8J7IRG4</accession>
<dbReference type="SMART" id="SM00448">
    <property type="entry name" value="REC"/>
    <property type="match status" value="1"/>
</dbReference>
<comment type="caution">
    <text evidence="17">The sequence shown here is derived from an EMBL/GenBank/DDBJ whole genome shotgun (WGS) entry which is preliminary data.</text>
</comment>
<evidence type="ECO:0000256" key="2">
    <source>
        <dbReference type="ARBA" id="ARBA00004370"/>
    </source>
</evidence>
<dbReference type="Proteomes" id="UP000610931">
    <property type="component" value="Unassembled WGS sequence"/>
</dbReference>
<keyword evidence="11 13" id="KW-0472">Membrane</keyword>
<protein>
    <recommendedName>
        <fullName evidence="3">histidine kinase</fullName>
        <ecNumber evidence="3">2.7.13.3</ecNumber>
    </recommendedName>
</protein>
<keyword evidence="10 13" id="KW-1133">Transmembrane helix</keyword>
<keyword evidence="5" id="KW-0808">Transferase</keyword>
<evidence type="ECO:0000256" key="7">
    <source>
        <dbReference type="ARBA" id="ARBA00022741"/>
    </source>
</evidence>
<sequence length="689" mass="77850">MIKKPHLNAILPFVTFCVFSISILFLWKLGIDNHNTHFEEEINQTGELISKEFENIVNNDIARLKNLKNRIEFTQGAYYENWEKDATMLLSQSPSFKFIEWINSDMIIKKITPLKGNEAAINLNISKLDYRRNEWLKHSLDSTLNFTNWLKLTQNGYSFLVDVPVYFEGSFQGTISAGMDFKNSFDRLVNYLGDQYAIELRDSNGKLFYETNKDIKLETTSNAAYNSSILVDKSDSQYWQLKVFPTKNLFLVGEETIINIALATGLLLSLLTSLLIYYSLRAKVKAKSALLYNSKLLQTNEALNKSRQVAEKASQAKTDFLSNMSHEIRTPLHAIIGFIQLLKSSSLTNEDKEYLNLMDKSSNNLLAIVNDILDIAKLESKNIKLEETVFNPLQTTKELIENTQHLFSDKGLYIKTSYNPLHGINAIGDKTKFIQIITHIFKNAAKFTNLGGVTILYNELLLENHLNIGITIEDTGIGIPKEKLATIFDRFTQVDDSLKKQHSGSGLGLAISKNLAIMMGGNISVKSIVGKGAKFHISIPLKVEENQIHGNANTVKESLNLPNLNILIVDDNNINVIVLKKLLEDLDIKVDTASNGEIALEKVSSNTYQLVFMDIHMPVMDGCEATRHIRKIHKDLLIYGLSANVTLEATTKAIESGMNDYITKPFKKEQLYALLKANFDLELNDLNHF</sequence>
<name>A0A8J7IRG4_9FLAO</name>
<dbReference type="CDD" id="cd00082">
    <property type="entry name" value="HisKA"/>
    <property type="match status" value="1"/>
</dbReference>
<keyword evidence="4 12" id="KW-0597">Phosphoprotein</keyword>
<feature type="domain" description="CHASE" evidence="16">
    <location>
        <begin position="107"/>
        <end position="228"/>
    </location>
</feature>
<dbReference type="GO" id="GO:0016020">
    <property type="term" value="C:membrane"/>
    <property type="evidence" value="ECO:0007669"/>
    <property type="project" value="UniProtKB-SubCell"/>
</dbReference>
<feature type="domain" description="Response regulatory" evidence="15">
    <location>
        <begin position="565"/>
        <end position="679"/>
    </location>
</feature>
<dbReference type="GO" id="GO:0000155">
    <property type="term" value="F:phosphorelay sensor kinase activity"/>
    <property type="evidence" value="ECO:0007669"/>
    <property type="project" value="InterPro"/>
</dbReference>
<keyword evidence="9" id="KW-0067">ATP-binding</keyword>
<dbReference type="PROSITE" id="PS50109">
    <property type="entry name" value="HIS_KIN"/>
    <property type="match status" value="1"/>
</dbReference>
<evidence type="ECO:0000256" key="13">
    <source>
        <dbReference type="SAM" id="Phobius"/>
    </source>
</evidence>
<dbReference type="InterPro" id="IPR003661">
    <property type="entry name" value="HisK_dim/P_dom"/>
</dbReference>
<dbReference type="PANTHER" id="PTHR43047">
    <property type="entry name" value="TWO-COMPONENT HISTIDINE PROTEIN KINASE"/>
    <property type="match status" value="1"/>
</dbReference>
<evidence type="ECO:0000313" key="17">
    <source>
        <dbReference type="EMBL" id="MBJ6369792.1"/>
    </source>
</evidence>
<dbReference type="PRINTS" id="PR00344">
    <property type="entry name" value="BCTRLSENSOR"/>
</dbReference>
<dbReference type="EMBL" id="JAELVQ010000040">
    <property type="protein sequence ID" value="MBJ6369792.1"/>
    <property type="molecule type" value="Genomic_DNA"/>
</dbReference>
<evidence type="ECO:0000256" key="8">
    <source>
        <dbReference type="ARBA" id="ARBA00022777"/>
    </source>
</evidence>
<dbReference type="Gene3D" id="1.10.287.130">
    <property type="match status" value="1"/>
</dbReference>
<feature type="transmembrane region" description="Helical" evidence="13">
    <location>
        <begin position="257"/>
        <end position="278"/>
    </location>
</feature>
<organism evidence="17 18">
    <name type="scientific">Snuella sedimenti</name>
    <dbReference type="NCBI Taxonomy" id="2798802"/>
    <lineage>
        <taxon>Bacteria</taxon>
        <taxon>Pseudomonadati</taxon>
        <taxon>Bacteroidota</taxon>
        <taxon>Flavobacteriia</taxon>
        <taxon>Flavobacteriales</taxon>
        <taxon>Flavobacteriaceae</taxon>
        <taxon>Snuella</taxon>
    </lineage>
</organism>
<dbReference type="EC" id="2.7.13.3" evidence="3"/>
<keyword evidence="6 13" id="KW-0812">Transmembrane</keyword>
<dbReference type="SUPFAM" id="SSF55874">
    <property type="entry name" value="ATPase domain of HSP90 chaperone/DNA topoisomerase II/histidine kinase"/>
    <property type="match status" value="1"/>
</dbReference>
<evidence type="ECO:0000313" key="18">
    <source>
        <dbReference type="Proteomes" id="UP000610931"/>
    </source>
</evidence>
<comment type="subcellular location">
    <subcellularLocation>
        <location evidence="2">Membrane</location>
    </subcellularLocation>
</comment>
<evidence type="ECO:0000256" key="12">
    <source>
        <dbReference type="PROSITE-ProRule" id="PRU00169"/>
    </source>
</evidence>
<evidence type="ECO:0000259" key="15">
    <source>
        <dbReference type="PROSITE" id="PS50110"/>
    </source>
</evidence>
<dbReference type="Gene3D" id="3.30.565.10">
    <property type="entry name" value="Histidine kinase-like ATPase, C-terminal domain"/>
    <property type="match status" value="1"/>
</dbReference>
<dbReference type="GO" id="GO:0005524">
    <property type="term" value="F:ATP binding"/>
    <property type="evidence" value="ECO:0007669"/>
    <property type="project" value="UniProtKB-KW"/>
</dbReference>
<reference evidence="17" key="1">
    <citation type="submission" date="2020-12" db="EMBL/GenBank/DDBJ databases">
        <title>Snuella sp. nov., isolated from sediment in Incheon.</title>
        <authorList>
            <person name="Kim W."/>
        </authorList>
    </citation>
    <scope>NUCLEOTIDE SEQUENCE</scope>
    <source>
        <strain evidence="17">CAU 1569</strain>
    </source>
</reference>
<dbReference type="Pfam" id="PF02518">
    <property type="entry name" value="HATPase_c"/>
    <property type="match status" value="1"/>
</dbReference>
<keyword evidence="18" id="KW-1185">Reference proteome</keyword>
<dbReference type="SMART" id="SM00387">
    <property type="entry name" value="HATPase_c"/>
    <property type="match status" value="1"/>
</dbReference>
<feature type="domain" description="Histidine kinase" evidence="14">
    <location>
        <begin position="323"/>
        <end position="543"/>
    </location>
</feature>
<dbReference type="Gene3D" id="3.40.50.2300">
    <property type="match status" value="1"/>
</dbReference>
<evidence type="ECO:0000256" key="6">
    <source>
        <dbReference type="ARBA" id="ARBA00022692"/>
    </source>
</evidence>
<dbReference type="InterPro" id="IPR006189">
    <property type="entry name" value="CHASE_dom"/>
</dbReference>
<dbReference type="InterPro" id="IPR001789">
    <property type="entry name" value="Sig_transdc_resp-reg_receiver"/>
</dbReference>
<dbReference type="InterPro" id="IPR036890">
    <property type="entry name" value="HATPase_C_sf"/>
</dbReference>
<dbReference type="Pfam" id="PF00512">
    <property type="entry name" value="HisKA"/>
    <property type="match status" value="1"/>
</dbReference>
<gene>
    <name evidence="17" type="ORF">JF259_17040</name>
</gene>
<evidence type="ECO:0000256" key="11">
    <source>
        <dbReference type="ARBA" id="ARBA00023136"/>
    </source>
</evidence>
<keyword evidence="8" id="KW-0418">Kinase</keyword>
<evidence type="ECO:0000256" key="5">
    <source>
        <dbReference type="ARBA" id="ARBA00022679"/>
    </source>
</evidence>
<dbReference type="InterPro" id="IPR003594">
    <property type="entry name" value="HATPase_dom"/>
</dbReference>
<evidence type="ECO:0000256" key="9">
    <source>
        <dbReference type="ARBA" id="ARBA00022840"/>
    </source>
</evidence>
<dbReference type="RefSeq" id="WP_199116917.1">
    <property type="nucleotide sequence ID" value="NZ_JAELVQ010000040.1"/>
</dbReference>
<dbReference type="PROSITE" id="PS50839">
    <property type="entry name" value="CHASE"/>
    <property type="match status" value="1"/>
</dbReference>
<feature type="transmembrane region" description="Helical" evidence="13">
    <location>
        <begin position="7"/>
        <end position="27"/>
    </location>
</feature>